<feature type="domain" description="Doublecortin" evidence="4">
    <location>
        <begin position="480"/>
        <end position="573"/>
    </location>
</feature>
<dbReference type="EMBL" id="JAODUO010000697">
    <property type="protein sequence ID" value="KAK2175913.1"/>
    <property type="molecule type" value="Genomic_DNA"/>
</dbReference>
<dbReference type="InterPro" id="IPR057424">
    <property type="entry name" value="Ubiquitin_DCDC1"/>
</dbReference>
<dbReference type="InterPro" id="IPR056415">
    <property type="entry name" value="DCX2_DCDC1"/>
</dbReference>
<dbReference type="CDD" id="cd17157">
    <property type="entry name" value="DCX2_DCDC5"/>
    <property type="match status" value="1"/>
</dbReference>
<accession>A0AAD9NPE9</accession>
<dbReference type="InterPro" id="IPR036572">
    <property type="entry name" value="Doublecortin_dom_sf"/>
</dbReference>
<evidence type="ECO:0000256" key="2">
    <source>
        <dbReference type="SAM" id="MobiDB-lite"/>
    </source>
</evidence>
<dbReference type="SUPFAM" id="SSF89837">
    <property type="entry name" value="Doublecortin (DC)"/>
    <property type="match status" value="3"/>
</dbReference>
<dbReference type="CDD" id="cd17156">
    <property type="entry name" value="DCX1_DCDC5"/>
    <property type="match status" value="1"/>
</dbReference>
<evidence type="ECO:0000259" key="4">
    <source>
        <dbReference type="Pfam" id="PF25510"/>
    </source>
</evidence>
<dbReference type="GO" id="GO:0035556">
    <property type="term" value="P:intracellular signal transduction"/>
    <property type="evidence" value="ECO:0007669"/>
    <property type="project" value="InterPro"/>
</dbReference>
<feature type="region of interest" description="Disordered" evidence="2">
    <location>
        <begin position="929"/>
        <end position="948"/>
    </location>
</feature>
<dbReference type="PANTHER" id="PTHR46302">
    <property type="entry name" value="DOUBLECORTIN DOMAIN-CONTAINING PROTEIN 1"/>
    <property type="match status" value="1"/>
</dbReference>
<feature type="compositionally biased region" description="Basic residues" evidence="2">
    <location>
        <begin position="931"/>
        <end position="942"/>
    </location>
</feature>
<gene>
    <name evidence="5" type="ORF">NP493_698g01000</name>
</gene>
<dbReference type="Pfam" id="PF24478">
    <property type="entry name" value="DCX2_DCDC1"/>
    <property type="match status" value="1"/>
</dbReference>
<sequence>MPGTGYRSRPQSGTRGRSLTRTTSKEAVSYEDLLIAQYLDELRKSPPQKPSGVTTQQVPSPYLQKLPHAHILPAPTAPHRARPQSAYAKPKIDPKFIDNPDLWDPTTPENTGSSRRRLRPTSAPVYKRPSSALVYGNRGLARSVGCHRVRSMYRFQPYVIVVTAFKNGCRDTFARITAPNIKILLEQCTEKLELCGAARRVFLPGGNEVFMPQEIPRDAEVYISMGEPFKDPYRCAKKQTKMSRSTSWTMNGLILAPDTKKRPTRSKLSKRFRQLSEQTRRRVLVYRNGFGSEGFEIVASLDKFEDFLAACTAKLELGTYARMLYDWEGREVHNLDEAPVMDMCLQRSTTPVLGPLWVSKGEGFSPKGVQEFLSGLISYTKLKLKEAKNYQQQLQDVQDEDTRDRVDMVVMLSMTEAEVEETLEIVAKDIEDFSNALNHLNQQRENIQELVNTEKSEGMAFTLKHIEKFDANHKLVGTRGLKLKVYENGTDEGETEIYFNIQQAMRGESEPEMILTRLLDQCSFTGCLSNPKHTPAIRATARKLYNSSGKEVKDIMKLEYDSEVWLSFGEPWKNPFSYIVCAQFDKVRVFEIDGMRRQAIREQLMSEDKEGNEKSSVWEVCSGVPEKFEVTKVAAVDMGNVEENEISMNSDFLQNKTCPSLLLYAELSVQKKVNQQVPVQKRPGQEDNQQKSAQRKQDVWPAQAATWVITKSGHIYSKAMPQLALAVLDQKVTTTVAYPGSGGRTGGEVQGLIVGLKNKTSRSAEQTWIFTADGFIYAQSQPELVLTYLGAVYAEDSSHVTNSEEGLPKGHHLYLAVCERLSGKDVKSQRWGLKQEKFEILGQWKKTKVDNPEWNKKALSWPVDGQGEWNEDFEWPMEGYLMPYAPPVKKSAGVSGALAPLKLRVLKNGLRDASQAVYVVGPDLTNMKKDTHAKKKQKRKHNHQLETDADSIATNGILHCDKHQTITGLEFTLFLERCTSLLDLPFAARRLFDSEGKECFCLRGLERDQLVYVSCGEPWSDPRVSKADQQRHRHLANLASDISQIRQFVKLRNPQDLVLEVEGPLVAGTRLVVGYNIAMMQRHTKEGNGDRNLAEDRIEEKKI</sequence>
<feature type="coiled-coil region" evidence="1">
    <location>
        <begin position="380"/>
        <end position="457"/>
    </location>
</feature>
<organism evidence="5 6">
    <name type="scientific">Ridgeia piscesae</name>
    <name type="common">Tubeworm</name>
    <dbReference type="NCBI Taxonomy" id="27915"/>
    <lineage>
        <taxon>Eukaryota</taxon>
        <taxon>Metazoa</taxon>
        <taxon>Spiralia</taxon>
        <taxon>Lophotrochozoa</taxon>
        <taxon>Annelida</taxon>
        <taxon>Polychaeta</taxon>
        <taxon>Sedentaria</taxon>
        <taxon>Canalipalpata</taxon>
        <taxon>Sabellida</taxon>
        <taxon>Siboglinidae</taxon>
        <taxon>Ridgeia</taxon>
    </lineage>
</organism>
<reference evidence="5" key="1">
    <citation type="journal article" date="2023" name="Mol. Biol. Evol.">
        <title>Third-Generation Sequencing Reveals the Adaptive Role of the Epigenome in Three Deep-Sea Polychaetes.</title>
        <authorList>
            <person name="Perez M."/>
            <person name="Aroh O."/>
            <person name="Sun Y."/>
            <person name="Lan Y."/>
            <person name="Juniper S.K."/>
            <person name="Young C.R."/>
            <person name="Angers B."/>
            <person name="Qian P.Y."/>
        </authorList>
    </citation>
    <scope>NUCLEOTIDE SEQUENCE</scope>
    <source>
        <strain evidence="5">R07B-5</strain>
    </source>
</reference>
<protein>
    <recommendedName>
        <fullName evidence="7">Doublecortin domain-containing protein</fullName>
    </recommendedName>
</protein>
<dbReference type="Proteomes" id="UP001209878">
    <property type="component" value="Unassembled WGS sequence"/>
</dbReference>
<dbReference type="CDD" id="cd17155">
    <property type="entry name" value="DCX_DCDC1"/>
    <property type="match status" value="1"/>
</dbReference>
<keyword evidence="6" id="KW-1185">Reference proteome</keyword>
<dbReference type="GO" id="GO:0030496">
    <property type="term" value="C:midbody"/>
    <property type="evidence" value="ECO:0007669"/>
    <property type="project" value="TreeGrafter"/>
</dbReference>
<dbReference type="InterPro" id="IPR043188">
    <property type="entry name" value="DCDC1"/>
</dbReference>
<dbReference type="Pfam" id="PF25510">
    <property type="entry name" value="Ubiquitin_DCDC1"/>
    <property type="match status" value="1"/>
</dbReference>
<dbReference type="GO" id="GO:0008017">
    <property type="term" value="F:microtubule binding"/>
    <property type="evidence" value="ECO:0007669"/>
    <property type="project" value="InterPro"/>
</dbReference>
<evidence type="ECO:0000256" key="1">
    <source>
        <dbReference type="SAM" id="Coils"/>
    </source>
</evidence>
<feature type="domain" description="DCDC1 second doublecortin-like" evidence="3">
    <location>
        <begin position="267"/>
        <end position="370"/>
    </location>
</feature>
<dbReference type="GO" id="GO:1902412">
    <property type="term" value="P:regulation of mitotic cytokinesis"/>
    <property type="evidence" value="ECO:0007669"/>
    <property type="project" value="InterPro"/>
</dbReference>
<feature type="region of interest" description="Disordered" evidence="2">
    <location>
        <begin position="676"/>
        <end position="698"/>
    </location>
</feature>
<dbReference type="AlphaFoldDB" id="A0AAD9NPE9"/>
<dbReference type="PROSITE" id="PS50231">
    <property type="entry name" value="RICIN_B_LECTIN"/>
    <property type="match status" value="1"/>
</dbReference>
<feature type="compositionally biased region" description="Low complexity" evidence="2">
    <location>
        <begin position="12"/>
        <end position="22"/>
    </location>
</feature>
<evidence type="ECO:0000313" key="6">
    <source>
        <dbReference type="Proteomes" id="UP001209878"/>
    </source>
</evidence>
<feature type="region of interest" description="Disordered" evidence="2">
    <location>
        <begin position="1"/>
        <end position="26"/>
    </location>
</feature>
<evidence type="ECO:0000313" key="5">
    <source>
        <dbReference type="EMBL" id="KAK2175913.1"/>
    </source>
</evidence>
<proteinExistence type="predicted"/>
<dbReference type="PANTHER" id="PTHR46302:SF3">
    <property type="entry name" value="DOUBLECORTIN DOMAIN-CONTAINING PROTEIN 1"/>
    <property type="match status" value="1"/>
</dbReference>
<keyword evidence="1" id="KW-0175">Coiled coil</keyword>
<comment type="caution">
    <text evidence="5">The sequence shown here is derived from an EMBL/GenBank/DDBJ whole genome shotgun (WGS) entry which is preliminary data.</text>
</comment>
<name>A0AAD9NPE9_RIDPI</name>
<evidence type="ECO:0008006" key="7">
    <source>
        <dbReference type="Google" id="ProtNLM"/>
    </source>
</evidence>
<evidence type="ECO:0000259" key="3">
    <source>
        <dbReference type="Pfam" id="PF24478"/>
    </source>
</evidence>
<feature type="region of interest" description="Disordered" evidence="2">
    <location>
        <begin position="96"/>
        <end position="123"/>
    </location>
</feature>